<evidence type="ECO:0000256" key="1">
    <source>
        <dbReference type="ARBA" id="ARBA00008206"/>
    </source>
</evidence>
<dbReference type="Gramene" id="GBG62483">
    <property type="protein sequence ID" value="GBG62483"/>
    <property type="gene ID" value="CBR_g30803"/>
</dbReference>
<organism evidence="4 5">
    <name type="scientific">Chara braunii</name>
    <name type="common">Braun's stonewort</name>
    <dbReference type="NCBI Taxonomy" id="69332"/>
    <lineage>
        <taxon>Eukaryota</taxon>
        <taxon>Viridiplantae</taxon>
        <taxon>Streptophyta</taxon>
        <taxon>Charophyceae</taxon>
        <taxon>Charales</taxon>
        <taxon>Characeae</taxon>
        <taxon>Chara</taxon>
    </lineage>
</organism>
<reference evidence="4 5" key="1">
    <citation type="journal article" date="2018" name="Cell">
        <title>The Chara Genome: Secondary Complexity and Implications for Plant Terrestrialization.</title>
        <authorList>
            <person name="Nishiyama T."/>
            <person name="Sakayama H."/>
            <person name="Vries J.D."/>
            <person name="Buschmann H."/>
            <person name="Saint-Marcoux D."/>
            <person name="Ullrich K.K."/>
            <person name="Haas F.B."/>
            <person name="Vanderstraeten L."/>
            <person name="Becker D."/>
            <person name="Lang D."/>
            <person name="Vosolsobe S."/>
            <person name="Rombauts S."/>
            <person name="Wilhelmsson P.K.I."/>
            <person name="Janitza P."/>
            <person name="Kern R."/>
            <person name="Heyl A."/>
            <person name="Rumpler F."/>
            <person name="Villalobos L.I.A.C."/>
            <person name="Clay J.M."/>
            <person name="Skokan R."/>
            <person name="Toyoda A."/>
            <person name="Suzuki Y."/>
            <person name="Kagoshima H."/>
            <person name="Schijlen E."/>
            <person name="Tajeshwar N."/>
            <person name="Catarino B."/>
            <person name="Hetherington A.J."/>
            <person name="Saltykova A."/>
            <person name="Bonnot C."/>
            <person name="Breuninger H."/>
            <person name="Symeonidi A."/>
            <person name="Radhakrishnan G.V."/>
            <person name="Van Nieuwerburgh F."/>
            <person name="Deforce D."/>
            <person name="Chang C."/>
            <person name="Karol K.G."/>
            <person name="Hedrich R."/>
            <person name="Ulvskov P."/>
            <person name="Glockner G."/>
            <person name="Delwiche C.F."/>
            <person name="Petrasek J."/>
            <person name="Van de Peer Y."/>
            <person name="Friml J."/>
            <person name="Beilby M."/>
            <person name="Dolan L."/>
            <person name="Kohara Y."/>
            <person name="Sugano S."/>
            <person name="Fujiyama A."/>
            <person name="Delaux P.-M."/>
            <person name="Quint M."/>
            <person name="TheiBen G."/>
            <person name="Hagemann M."/>
            <person name="Harholt J."/>
            <person name="Dunand C."/>
            <person name="Zachgo S."/>
            <person name="Langdale J."/>
            <person name="Maumus F."/>
            <person name="Straeten D.V.D."/>
            <person name="Gould S.B."/>
            <person name="Rensing S.A."/>
        </authorList>
    </citation>
    <scope>NUCLEOTIDE SEQUENCE [LARGE SCALE GENOMIC DNA]</scope>
    <source>
        <strain evidence="4 5">S276</strain>
    </source>
</reference>
<dbReference type="CDD" id="cd16338">
    <property type="entry name" value="CpcT"/>
    <property type="match status" value="1"/>
</dbReference>
<feature type="region of interest" description="Disordered" evidence="3">
    <location>
        <begin position="319"/>
        <end position="376"/>
    </location>
</feature>
<proteinExistence type="inferred from homology"/>
<name>A0A388JXN7_CHABU</name>
<dbReference type="OMA" id="KCERHRN"/>
<keyword evidence="2" id="KW-0456">Lyase</keyword>
<comment type="similarity">
    <text evidence="1">Belongs to the CpcT/CpeT biliprotein lyase family.</text>
</comment>
<dbReference type="InterPro" id="IPR010404">
    <property type="entry name" value="CpcT/CpeT"/>
</dbReference>
<protein>
    <submittedName>
        <fullName evidence="4">Uncharacterized protein</fullName>
    </submittedName>
</protein>
<dbReference type="AlphaFoldDB" id="A0A388JXN7"/>
<dbReference type="Pfam" id="PF06206">
    <property type="entry name" value="CpeT"/>
    <property type="match status" value="1"/>
</dbReference>
<dbReference type="GO" id="GO:0016829">
    <property type="term" value="F:lyase activity"/>
    <property type="evidence" value="ECO:0007669"/>
    <property type="project" value="UniProtKB-KW"/>
</dbReference>
<dbReference type="STRING" id="69332.A0A388JXN7"/>
<feature type="compositionally biased region" description="Low complexity" evidence="3">
    <location>
        <begin position="357"/>
        <end position="376"/>
    </location>
</feature>
<feature type="region of interest" description="Disordered" evidence="3">
    <location>
        <begin position="37"/>
        <end position="56"/>
    </location>
</feature>
<dbReference type="EMBL" id="BFEA01000029">
    <property type="protein sequence ID" value="GBG62483.1"/>
    <property type="molecule type" value="Genomic_DNA"/>
</dbReference>
<dbReference type="PANTHER" id="PTHR35137">
    <property type="entry name" value="CHROMOPHORE LYASE CRL, CHLOROPLASTIC"/>
    <property type="match status" value="1"/>
</dbReference>
<accession>A0A388JXN7</accession>
<dbReference type="Proteomes" id="UP000265515">
    <property type="component" value="Unassembled WGS sequence"/>
</dbReference>
<dbReference type="InterPro" id="IPR038672">
    <property type="entry name" value="CpcT/CpeT_sf"/>
</dbReference>
<dbReference type="OrthoDB" id="1891035at2759"/>
<evidence type="ECO:0000256" key="2">
    <source>
        <dbReference type="ARBA" id="ARBA00023239"/>
    </source>
</evidence>
<sequence length="376" mass="38702">MADDRPVSPSLDLIVSSSGFTDLGGVGGVGVGGGGVAASGRDGGTPGGAGPVAGGGGVVQSPAASAGGGGGAGGGGVAPNAMGGDVSGGGRGVGGGGGGGIRRSIGALMVKALCIVGGALVLRKLTKRQHKWDHVKSVAQALCGEKFSSDQAARDPLTYFNLRLTTCPALTLADGTRVLYFEQAFWRTPERPYRQRFYVLKPCTAEEKCDVRLDTCAVRDIDEYKNFCDRSATDRPSPPEIRQDVAEHLMSVYLSKCERHRNCLYEGATPPTGFPNNWGGASKCTSELTIMKNGEIHCWDRAYDEKGEQVWGVRTGPYVFKPKSSQPPAVPRVEPAGNNAKKPDDKGAASATAGVPSSAGESASSSSSSSSLAPPL</sequence>
<evidence type="ECO:0000313" key="4">
    <source>
        <dbReference type="EMBL" id="GBG62483.1"/>
    </source>
</evidence>
<evidence type="ECO:0000313" key="5">
    <source>
        <dbReference type="Proteomes" id="UP000265515"/>
    </source>
</evidence>
<comment type="caution">
    <text evidence="4">The sequence shown here is derived from an EMBL/GenBank/DDBJ whole genome shotgun (WGS) entry which is preliminary data.</text>
</comment>
<keyword evidence="5" id="KW-1185">Reference proteome</keyword>
<dbReference type="PANTHER" id="PTHR35137:SF1">
    <property type="entry name" value="CHROMOPHORE LYASE CRL, CHLOROPLASTIC"/>
    <property type="match status" value="1"/>
</dbReference>
<dbReference type="Gene3D" id="2.40.128.590">
    <property type="entry name" value="CpcT/CpeT domain"/>
    <property type="match status" value="1"/>
</dbReference>
<gene>
    <name evidence="4" type="ORF">CBR_g30803</name>
</gene>
<evidence type="ECO:0000256" key="3">
    <source>
        <dbReference type="SAM" id="MobiDB-lite"/>
    </source>
</evidence>